<dbReference type="InterPro" id="IPR036621">
    <property type="entry name" value="Anticodon-bd_dom_sf"/>
</dbReference>
<keyword evidence="8 11" id="KW-0648">Protein biosynthesis</keyword>
<evidence type="ECO:0000256" key="12">
    <source>
        <dbReference type="PIRSR" id="PIRSR001549-1"/>
    </source>
</evidence>
<feature type="binding site" evidence="12">
    <location>
        <position position="112"/>
    </location>
    <ligand>
        <name>L-histidine</name>
        <dbReference type="ChEBI" id="CHEBI:57595"/>
    </ligand>
</feature>
<accession>A0A9D1KU61</accession>
<dbReference type="SUPFAM" id="SSF52954">
    <property type="entry name" value="Class II aaRS ABD-related"/>
    <property type="match status" value="1"/>
</dbReference>
<dbReference type="CDD" id="cd00773">
    <property type="entry name" value="HisRS-like_core"/>
    <property type="match status" value="1"/>
</dbReference>
<evidence type="ECO:0000256" key="4">
    <source>
        <dbReference type="ARBA" id="ARBA00022490"/>
    </source>
</evidence>
<dbReference type="GO" id="GO:0004821">
    <property type="term" value="F:histidine-tRNA ligase activity"/>
    <property type="evidence" value="ECO:0007669"/>
    <property type="project" value="UniProtKB-UniRule"/>
</dbReference>
<sequence length="417" mass="47028">MLTKAPKGTKDMMPEEAYKWHYIEEAFAEICANYGYSEIRTPMFEHTELFKRGVGDTTDIVQKEMYSFQDYGKRNITLKPEGTASVVRAYTEHKLFAGPQPVKFYYNIPCFRYEKPQSGRLREFHQFGIETFGTSDMLADAEIISLADEFLKKMGIIDIELRINSVGCPECRKVYREALRGFLKPRYDELCDTCKDRYERNPMRILDCKSPVCSEIVKDAPVMLDYLCDDCKAAFEELKENLDAMGIEYKVDTGIVRGLDYYTKTAFEFVTEKIGAQGTVCGGGRYDHLVEEVGGPSTPGVGFGLGKERLLLTMEACGADIPQPQGADVFIAVMGEDAKKAGLRLLKELREKGLKAQMDIMGRNIKNQFKYADRIKAKKTVIIGQDELESGAYAVKDMATAQQVMIPASDIAKELLK</sequence>
<evidence type="ECO:0000256" key="6">
    <source>
        <dbReference type="ARBA" id="ARBA00022741"/>
    </source>
</evidence>
<keyword evidence="6 11" id="KW-0547">Nucleotide-binding</keyword>
<dbReference type="NCBIfam" id="TIGR00442">
    <property type="entry name" value="hisS"/>
    <property type="match status" value="1"/>
</dbReference>
<dbReference type="Gene3D" id="3.40.50.800">
    <property type="entry name" value="Anticodon-binding domain"/>
    <property type="match status" value="1"/>
</dbReference>
<feature type="binding site" evidence="12">
    <location>
        <position position="126"/>
    </location>
    <ligand>
        <name>L-histidine</name>
        <dbReference type="ChEBI" id="CHEBI:57595"/>
    </ligand>
</feature>
<evidence type="ECO:0000256" key="2">
    <source>
        <dbReference type="ARBA" id="ARBA00008226"/>
    </source>
</evidence>
<evidence type="ECO:0000256" key="1">
    <source>
        <dbReference type="ARBA" id="ARBA00004496"/>
    </source>
</evidence>
<dbReference type="InterPro" id="IPR033656">
    <property type="entry name" value="HisRS_anticodon"/>
</dbReference>
<dbReference type="PROSITE" id="PS50862">
    <property type="entry name" value="AA_TRNA_LIGASE_II"/>
    <property type="match status" value="1"/>
</dbReference>
<evidence type="ECO:0000313" key="15">
    <source>
        <dbReference type="Proteomes" id="UP000824159"/>
    </source>
</evidence>
<dbReference type="InterPro" id="IPR015807">
    <property type="entry name" value="His-tRNA-ligase"/>
</dbReference>
<dbReference type="GO" id="GO:0005737">
    <property type="term" value="C:cytoplasm"/>
    <property type="evidence" value="ECO:0007669"/>
    <property type="project" value="UniProtKB-SubCell"/>
</dbReference>
<comment type="catalytic activity">
    <reaction evidence="10 11">
        <text>tRNA(His) + L-histidine + ATP = L-histidyl-tRNA(His) + AMP + diphosphate + H(+)</text>
        <dbReference type="Rhea" id="RHEA:17313"/>
        <dbReference type="Rhea" id="RHEA-COMP:9665"/>
        <dbReference type="Rhea" id="RHEA-COMP:9689"/>
        <dbReference type="ChEBI" id="CHEBI:15378"/>
        <dbReference type="ChEBI" id="CHEBI:30616"/>
        <dbReference type="ChEBI" id="CHEBI:33019"/>
        <dbReference type="ChEBI" id="CHEBI:57595"/>
        <dbReference type="ChEBI" id="CHEBI:78442"/>
        <dbReference type="ChEBI" id="CHEBI:78527"/>
        <dbReference type="ChEBI" id="CHEBI:456215"/>
        <dbReference type="EC" id="6.1.1.21"/>
    </reaction>
</comment>
<dbReference type="InterPro" id="IPR004154">
    <property type="entry name" value="Anticodon-bd"/>
</dbReference>
<gene>
    <name evidence="11" type="primary">hisS</name>
    <name evidence="14" type="ORF">IAD12_04680</name>
</gene>
<proteinExistence type="inferred from homology"/>
<dbReference type="HAMAP" id="MF_00127">
    <property type="entry name" value="His_tRNA_synth"/>
    <property type="match status" value="1"/>
</dbReference>
<reference evidence="14" key="1">
    <citation type="submission" date="2020-10" db="EMBL/GenBank/DDBJ databases">
        <authorList>
            <person name="Gilroy R."/>
        </authorList>
    </citation>
    <scope>NUCLEOTIDE SEQUENCE</scope>
    <source>
        <strain evidence="14">CHK176-22527</strain>
    </source>
</reference>
<keyword evidence="7 11" id="KW-0067">ATP-binding</keyword>
<dbReference type="Pfam" id="PF03129">
    <property type="entry name" value="HGTP_anticodon"/>
    <property type="match status" value="1"/>
</dbReference>
<protein>
    <recommendedName>
        <fullName evidence="11">Histidine--tRNA ligase</fullName>
        <ecNumber evidence="11">6.1.1.21</ecNumber>
    </recommendedName>
    <alternativeName>
        <fullName evidence="11">Histidyl-tRNA synthetase</fullName>
        <shortName evidence="11">HisRS</shortName>
    </alternativeName>
</protein>
<dbReference type="GO" id="GO:0005524">
    <property type="term" value="F:ATP binding"/>
    <property type="evidence" value="ECO:0007669"/>
    <property type="project" value="UniProtKB-UniRule"/>
</dbReference>
<comment type="caution">
    <text evidence="14">The sequence shown here is derived from an EMBL/GenBank/DDBJ whole genome shotgun (WGS) entry which is preliminary data.</text>
</comment>
<dbReference type="GO" id="GO:0140096">
    <property type="term" value="F:catalytic activity, acting on a protein"/>
    <property type="evidence" value="ECO:0007669"/>
    <property type="project" value="UniProtKB-ARBA"/>
</dbReference>
<dbReference type="InterPro" id="IPR004516">
    <property type="entry name" value="HisRS/HisZ"/>
</dbReference>
<dbReference type="AlphaFoldDB" id="A0A9D1KU61"/>
<evidence type="ECO:0000256" key="11">
    <source>
        <dbReference type="HAMAP-Rule" id="MF_00127"/>
    </source>
</evidence>
<comment type="subunit">
    <text evidence="3 11">Homodimer.</text>
</comment>
<dbReference type="EMBL" id="DVLX01000054">
    <property type="protein sequence ID" value="HIT99531.1"/>
    <property type="molecule type" value="Genomic_DNA"/>
</dbReference>
<dbReference type="SUPFAM" id="SSF55681">
    <property type="entry name" value="Class II aaRS and biotin synthetases"/>
    <property type="match status" value="1"/>
</dbReference>
<dbReference type="GO" id="GO:0016740">
    <property type="term" value="F:transferase activity"/>
    <property type="evidence" value="ECO:0007669"/>
    <property type="project" value="UniProtKB-ARBA"/>
</dbReference>
<dbReference type="GO" id="GO:0006427">
    <property type="term" value="P:histidyl-tRNA aminoacylation"/>
    <property type="evidence" value="ECO:0007669"/>
    <property type="project" value="UniProtKB-UniRule"/>
</dbReference>
<evidence type="ECO:0000256" key="9">
    <source>
        <dbReference type="ARBA" id="ARBA00023146"/>
    </source>
</evidence>
<dbReference type="EC" id="6.1.1.21" evidence="11"/>
<evidence type="ECO:0000313" key="14">
    <source>
        <dbReference type="EMBL" id="HIT99531.1"/>
    </source>
</evidence>
<organism evidence="14 15">
    <name type="scientific">Candidatus Allocopromorpha excrementavium</name>
    <dbReference type="NCBI Taxonomy" id="2840741"/>
    <lineage>
        <taxon>Bacteria</taxon>
        <taxon>Bacillati</taxon>
        <taxon>Bacillota</taxon>
        <taxon>Clostridia</taxon>
        <taxon>Eubacteriales</taxon>
        <taxon>Eubacteriaceae</taxon>
        <taxon>Eubacteriaceae incertae sedis</taxon>
        <taxon>Candidatus Allocopromorpha</taxon>
    </lineage>
</organism>
<feature type="binding site" evidence="12">
    <location>
        <begin position="261"/>
        <end position="262"/>
    </location>
    <ligand>
        <name>L-histidine</name>
        <dbReference type="ChEBI" id="CHEBI:57595"/>
    </ligand>
</feature>
<dbReference type="PANTHER" id="PTHR43707">
    <property type="entry name" value="HISTIDYL-TRNA SYNTHETASE"/>
    <property type="match status" value="1"/>
</dbReference>
<keyword evidence="4 11" id="KW-0963">Cytoplasm</keyword>
<dbReference type="PANTHER" id="PTHR43707:SF1">
    <property type="entry name" value="HISTIDINE--TRNA LIGASE, MITOCHONDRIAL-RELATED"/>
    <property type="match status" value="1"/>
</dbReference>
<dbReference type="Gene3D" id="3.30.930.10">
    <property type="entry name" value="Bira Bifunctional Protein, Domain 2"/>
    <property type="match status" value="1"/>
</dbReference>
<evidence type="ECO:0000256" key="3">
    <source>
        <dbReference type="ARBA" id="ARBA00011738"/>
    </source>
</evidence>
<dbReference type="Pfam" id="PF13393">
    <property type="entry name" value="tRNA-synt_His"/>
    <property type="match status" value="2"/>
</dbReference>
<dbReference type="FunFam" id="3.30.930.10:FF:000005">
    <property type="entry name" value="Histidine--tRNA ligase"/>
    <property type="match status" value="1"/>
</dbReference>
<dbReference type="CDD" id="cd00859">
    <property type="entry name" value="HisRS_anticodon"/>
    <property type="match status" value="1"/>
</dbReference>
<keyword evidence="9 11" id="KW-0030">Aminoacyl-tRNA synthetase</keyword>
<feature type="binding site" evidence="12">
    <location>
        <position position="257"/>
    </location>
    <ligand>
        <name>L-histidine</name>
        <dbReference type="ChEBI" id="CHEBI:57595"/>
    </ligand>
</feature>
<evidence type="ECO:0000259" key="13">
    <source>
        <dbReference type="PROSITE" id="PS50862"/>
    </source>
</evidence>
<evidence type="ECO:0000256" key="7">
    <source>
        <dbReference type="ARBA" id="ARBA00022840"/>
    </source>
</evidence>
<keyword evidence="5 11" id="KW-0436">Ligase</keyword>
<reference evidence="14" key="2">
    <citation type="journal article" date="2021" name="PeerJ">
        <title>Extensive microbial diversity within the chicken gut microbiome revealed by metagenomics and culture.</title>
        <authorList>
            <person name="Gilroy R."/>
            <person name="Ravi A."/>
            <person name="Getino M."/>
            <person name="Pursley I."/>
            <person name="Horton D.L."/>
            <person name="Alikhan N.F."/>
            <person name="Baker D."/>
            <person name="Gharbi K."/>
            <person name="Hall N."/>
            <person name="Watson M."/>
            <person name="Adriaenssens E.M."/>
            <person name="Foster-Nyarko E."/>
            <person name="Jarju S."/>
            <person name="Secka A."/>
            <person name="Antonio M."/>
            <person name="Oren A."/>
            <person name="Chaudhuri R.R."/>
            <person name="La Ragione R."/>
            <person name="Hildebrand F."/>
            <person name="Pallen M.J."/>
        </authorList>
    </citation>
    <scope>NUCLEOTIDE SEQUENCE</scope>
    <source>
        <strain evidence="14">CHK176-22527</strain>
    </source>
</reference>
<dbReference type="PIRSF" id="PIRSF001549">
    <property type="entry name" value="His-tRNA_synth"/>
    <property type="match status" value="1"/>
</dbReference>
<feature type="domain" description="Aminoacyl-transfer RNA synthetases class-II family profile" evidence="13">
    <location>
        <begin position="1"/>
        <end position="322"/>
    </location>
</feature>
<dbReference type="InterPro" id="IPR041715">
    <property type="entry name" value="HisRS-like_core"/>
</dbReference>
<dbReference type="InterPro" id="IPR045864">
    <property type="entry name" value="aa-tRNA-synth_II/BPL/LPL"/>
</dbReference>
<feature type="binding site" evidence="12">
    <location>
        <position position="130"/>
    </location>
    <ligand>
        <name>L-histidine</name>
        <dbReference type="ChEBI" id="CHEBI:57595"/>
    </ligand>
</feature>
<dbReference type="InterPro" id="IPR006195">
    <property type="entry name" value="aa-tRNA-synth_II"/>
</dbReference>
<evidence type="ECO:0000256" key="5">
    <source>
        <dbReference type="ARBA" id="ARBA00022598"/>
    </source>
</evidence>
<evidence type="ECO:0000256" key="10">
    <source>
        <dbReference type="ARBA" id="ARBA00047639"/>
    </source>
</evidence>
<name>A0A9D1KU61_9FIRM</name>
<comment type="similarity">
    <text evidence="2 11">Belongs to the class-II aminoacyl-tRNA synthetase family.</text>
</comment>
<comment type="subcellular location">
    <subcellularLocation>
        <location evidence="1 11">Cytoplasm</location>
    </subcellularLocation>
</comment>
<feature type="binding site" evidence="12">
    <location>
        <begin position="81"/>
        <end position="83"/>
    </location>
    <ligand>
        <name>L-histidine</name>
        <dbReference type="ChEBI" id="CHEBI:57595"/>
    </ligand>
</feature>
<dbReference type="Proteomes" id="UP000824159">
    <property type="component" value="Unassembled WGS sequence"/>
</dbReference>
<evidence type="ECO:0000256" key="8">
    <source>
        <dbReference type="ARBA" id="ARBA00022917"/>
    </source>
</evidence>